<keyword evidence="2" id="KW-0732">Signal</keyword>
<dbReference type="Proteomes" id="UP000295632">
    <property type="component" value="Unassembled WGS sequence"/>
</dbReference>
<reference evidence="7 8" key="1">
    <citation type="submission" date="2019-03" db="EMBL/GenBank/DDBJ databases">
        <title>Genomic Encyclopedia of Type Strains, Phase IV (KMG-IV): sequencing the most valuable type-strain genomes for metagenomic binning, comparative biology and taxonomic classification.</title>
        <authorList>
            <person name="Goeker M."/>
        </authorList>
    </citation>
    <scope>NUCLEOTIDE SEQUENCE [LARGE SCALE GENOMIC DNA]</scope>
    <source>
        <strain evidence="7 8">DSM 28697</strain>
    </source>
</reference>
<keyword evidence="1" id="KW-1003">Cell membrane</keyword>
<feature type="compositionally biased region" description="Polar residues" evidence="6">
    <location>
        <begin position="1"/>
        <end position="13"/>
    </location>
</feature>
<feature type="region of interest" description="Disordered" evidence="6">
    <location>
        <begin position="1"/>
        <end position="30"/>
    </location>
</feature>
<dbReference type="EMBL" id="SNYJ01000014">
    <property type="protein sequence ID" value="TDQ37191.1"/>
    <property type="molecule type" value="Genomic_DNA"/>
</dbReference>
<dbReference type="SUPFAM" id="SSF53850">
    <property type="entry name" value="Periplasmic binding protein-like II"/>
    <property type="match status" value="1"/>
</dbReference>
<gene>
    <name evidence="7" type="ORF">EV213_11470</name>
</gene>
<name>A0A4R6TUW3_9BACI</name>
<protein>
    <submittedName>
        <fullName evidence="7">Putative aldouronate transport system substrate-binding protein</fullName>
    </submittedName>
</protein>
<dbReference type="Pfam" id="PF13416">
    <property type="entry name" value="SBP_bac_8"/>
    <property type="match status" value="1"/>
</dbReference>
<proteinExistence type="predicted"/>
<organism evidence="7 8">
    <name type="scientific">Aureibacillus halotolerans</name>
    <dbReference type="NCBI Taxonomy" id="1508390"/>
    <lineage>
        <taxon>Bacteria</taxon>
        <taxon>Bacillati</taxon>
        <taxon>Bacillota</taxon>
        <taxon>Bacilli</taxon>
        <taxon>Bacillales</taxon>
        <taxon>Bacillaceae</taxon>
        <taxon>Aureibacillus</taxon>
    </lineage>
</organism>
<evidence type="ECO:0000313" key="8">
    <source>
        <dbReference type="Proteomes" id="UP000295632"/>
    </source>
</evidence>
<accession>A0A4R6TUW3</accession>
<dbReference type="PANTHER" id="PTHR43649">
    <property type="entry name" value="ARABINOSE-BINDING PROTEIN-RELATED"/>
    <property type="match status" value="1"/>
</dbReference>
<evidence type="ECO:0000256" key="2">
    <source>
        <dbReference type="ARBA" id="ARBA00022729"/>
    </source>
</evidence>
<keyword evidence="5" id="KW-0449">Lipoprotein</keyword>
<keyword evidence="8" id="KW-1185">Reference proteome</keyword>
<evidence type="ECO:0000313" key="7">
    <source>
        <dbReference type="EMBL" id="TDQ37191.1"/>
    </source>
</evidence>
<dbReference type="Gene3D" id="3.40.190.10">
    <property type="entry name" value="Periplasmic binding protein-like II"/>
    <property type="match status" value="2"/>
</dbReference>
<keyword evidence="3" id="KW-0472">Membrane</keyword>
<evidence type="ECO:0000256" key="1">
    <source>
        <dbReference type="ARBA" id="ARBA00022475"/>
    </source>
</evidence>
<evidence type="ECO:0000256" key="4">
    <source>
        <dbReference type="ARBA" id="ARBA00023139"/>
    </source>
</evidence>
<sequence length="517" mass="58488">MASCSSQSGNTSEDNGEASAPGDVTAYEPDSSTTYEIDWMPYITEPIDQDGKMVTYYEDKFNVDFNMVNVDHANIQELLNLKFASGEIPDVMLDGVSSDTIQQLVKQGVLLSLDEEVLKETMPDLYSKATELNPNWLEFAKVDDKIYGLPEMRDVYKYRTTIVWRGDWLENVGINKTPETLEEFEEALYKFTFEDPDQNGEDDTYGISLSGIPAIFGAFGYLPGYGPHDWQDWFWQERDGEMVFGAIQPEAKEALALLNKWYEDGVLDPEFITGENTGGYWALSHAFINGKIGFTGHGQYYHWNDELKNGDIGANYDEIQKISQEVADSLVHGLPPKGPGGMNLFAPNMLSGKIVGFSRYLEEEPQKLGKIFEILNHTSGTTKENNIEAVMGIEGEMWEENEDGIRKMLPEWEDVMDTGAGKFNLELGVFDLYEIRGDWAVEHGYDKGTLRNALFKPLPSESTYREELTKIRDEAYISMITGDQPIDAFDQFVEQWMNAGGDILTKEANEWYATLEK</sequence>
<dbReference type="PANTHER" id="PTHR43649:SF33">
    <property type="entry name" value="POLYGALACTURONAN_RHAMNOGALACTURONAN-BINDING PROTEIN YTCQ"/>
    <property type="match status" value="1"/>
</dbReference>
<dbReference type="AlphaFoldDB" id="A0A4R6TUW3"/>
<evidence type="ECO:0000256" key="3">
    <source>
        <dbReference type="ARBA" id="ARBA00023136"/>
    </source>
</evidence>
<comment type="caution">
    <text evidence="7">The sequence shown here is derived from an EMBL/GenBank/DDBJ whole genome shotgun (WGS) entry which is preliminary data.</text>
</comment>
<evidence type="ECO:0000256" key="6">
    <source>
        <dbReference type="SAM" id="MobiDB-lite"/>
    </source>
</evidence>
<evidence type="ECO:0000256" key="5">
    <source>
        <dbReference type="ARBA" id="ARBA00023288"/>
    </source>
</evidence>
<dbReference type="InterPro" id="IPR050490">
    <property type="entry name" value="Bact_solute-bd_prot1"/>
</dbReference>
<dbReference type="InterPro" id="IPR006059">
    <property type="entry name" value="SBP"/>
</dbReference>
<keyword evidence="4" id="KW-0564">Palmitate</keyword>